<organism evidence="6 7">
    <name type="scientific">Candidatus Photodesmus katoptron Akat1</name>
    <dbReference type="NCBI Taxonomy" id="1236703"/>
    <lineage>
        <taxon>Bacteria</taxon>
        <taxon>Pseudomonadati</taxon>
        <taxon>Pseudomonadota</taxon>
        <taxon>Gammaproteobacteria</taxon>
        <taxon>Vibrionales</taxon>
        <taxon>Vibrionaceae</taxon>
        <taxon>Candidatus Photodesmus</taxon>
    </lineage>
</organism>
<dbReference type="PANTHER" id="PTHR36926">
    <property type="entry name" value="COLICIN V PRODUCTION PROTEIN"/>
    <property type="match status" value="1"/>
</dbReference>
<dbReference type="GO" id="GO:0009403">
    <property type="term" value="P:toxin biosynthetic process"/>
    <property type="evidence" value="ECO:0007669"/>
    <property type="project" value="InterPro"/>
</dbReference>
<feature type="transmembrane region" description="Helical" evidence="5">
    <location>
        <begin position="32"/>
        <end position="52"/>
    </location>
</feature>
<dbReference type="eggNOG" id="COG1286">
    <property type="taxonomic scope" value="Bacteria"/>
</dbReference>
<evidence type="ECO:0000313" key="7">
    <source>
        <dbReference type="Proteomes" id="UP000053688"/>
    </source>
</evidence>
<feature type="transmembrane region" description="Helical" evidence="5">
    <location>
        <begin position="6"/>
        <end position="25"/>
    </location>
</feature>
<dbReference type="EMBL" id="AMSD01000002">
    <property type="protein sequence ID" value="EPE37437.1"/>
    <property type="molecule type" value="Genomic_DNA"/>
</dbReference>
<name>S3DG86_9GAMM</name>
<keyword evidence="7" id="KW-1185">Reference proteome</keyword>
<dbReference type="GO" id="GO:0016020">
    <property type="term" value="C:membrane"/>
    <property type="evidence" value="ECO:0007669"/>
    <property type="project" value="UniProtKB-SubCell"/>
</dbReference>
<dbReference type="AlphaFoldDB" id="S3DG86"/>
<evidence type="ECO:0000256" key="5">
    <source>
        <dbReference type="SAM" id="Phobius"/>
    </source>
</evidence>
<evidence type="ECO:0000256" key="3">
    <source>
        <dbReference type="ARBA" id="ARBA00022989"/>
    </source>
</evidence>
<keyword evidence="2 5" id="KW-0812">Transmembrane</keyword>
<reference evidence="6 7" key="1">
    <citation type="journal article" date="2014" name="Environ. Microbiol.">
        <title>Genomic signatures of obligate host dependence in the luminous bacterial symbiont of a vertebrate.</title>
        <authorList>
            <person name="Hendry T.A."/>
            <person name="de Wet J.R."/>
            <person name="Dunlap P.V."/>
        </authorList>
    </citation>
    <scope>NUCLEOTIDE SEQUENCE [LARGE SCALE GENOMIC DNA]</scope>
    <source>
        <strain evidence="6 7">Akat1</strain>
    </source>
</reference>
<evidence type="ECO:0000256" key="2">
    <source>
        <dbReference type="ARBA" id="ARBA00022692"/>
    </source>
</evidence>
<evidence type="ECO:0000313" key="6">
    <source>
        <dbReference type="EMBL" id="EPE37437.1"/>
    </source>
</evidence>
<dbReference type="Pfam" id="PF02674">
    <property type="entry name" value="Colicin_V"/>
    <property type="match status" value="1"/>
</dbReference>
<evidence type="ECO:0000256" key="4">
    <source>
        <dbReference type="ARBA" id="ARBA00023136"/>
    </source>
</evidence>
<feature type="transmembrane region" description="Helical" evidence="5">
    <location>
        <begin position="100"/>
        <end position="123"/>
    </location>
</feature>
<dbReference type="InterPro" id="IPR003825">
    <property type="entry name" value="Colicin-V_CvpA"/>
</dbReference>
<dbReference type="STRING" id="28176.CF66_7111"/>
<feature type="transmembrane region" description="Helical" evidence="5">
    <location>
        <begin position="64"/>
        <end position="88"/>
    </location>
</feature>
<comment type="caution">
    <text evidence="6">The sequence shown here is derived from an EMBL/GenBank/DDBJ whole genome shotgun (WGS) entry which is preliminary data.</text>
</comment>
<dbReference type="RefSeq" id="WP_016504069.1">
    <property type="nucleotide sequence ID" value="NZ_AMSD01000002.1"/>
</dbReference>
<evidence type="ECO:0000256" key="1">
    <source>
        <dbReference type="ARBA" id="ARBA00004141"/>
    </source>
</evidence>
<keyword evidence="4 5" id="KW-0472">Membrane</keyword>
<gene>
    <name evidence="6" type="ORF">O1U_0740</name>
</gene>
<dbReference type="PANTHER" id="PTHR36926:SF1">
    <property type="entry name" value="COLICIN V PRODUCTION PROTEIN"/>
    <property type="match status" value="1"/>
</dbReference>
<dbReference type="Proteomes" id="UP000053688">
    <property type="component" value="Unassembled WGS sequence"/>
</dbReference>
<protein>
    <submittedName>
        <fullName evidence="6">Colicin V production protein</fullName>
    </submittedName>
</protein>
<accession>S3DG86</accession>
<dbReference type="InterPro" id="IPR052719">
    <property type="entry name" value="CvpA-like"/>
</dbReference>
<keyword evidence="3 5" id="KW-1133">Transmembrane helix</keyword>
<comment type="subcellular location">
    <subcellularLocation>
        <location evidence="1">Membrane</location>
        <topology evidence="1">Multi-pass membrane protein</topology>
    </subcellularLocation>
</comment>
<proteinExistence type="predicted"/>
<sequence>MNGLDIIILSIVSLSSLISLFRGFLKEALSLIVWLGSFFVAVRYYIEFSVYFANIEVNLLRSGVAAVVLFITTLFVGAIFSRLVCHLIQKTSLSGTDRVFGMIFGTFRGVLIISAGLFFIGTFTSASTTTWWKTSKLIPKFNLINESLSEYLEEI</sequence>